<accession>A0A5C4NW69</accession>
<name>A0A5C4NW69_9BURK</name>
<dbReference type="Proteomes" id="UP000305681">
    <property type="component" value="Unassembled WGS sequence"/>
</dbReference>
<organism evidence="2 3">
    <name type="scientific">Janthinobacterium lividum</name>
    <dbReference type="NCBI Taxonomy" id="29581"/>
    <lineage>
        <taxon>Bacteria</taxon>
        <taxon>Pseudomonadati</taxon>
        <taxon>Pseudomonadota</taxon>
        <taxon>Betaproteobacteria</taxon>
        <taxon>Burkholderiales</taxon>
        <taxon>Oxalobacteraceae</taxon>
        <taxon>Janthinobacterium</taxon>
    </lineage>
</organism>
<keyword evidence="1" id="KW-0812">Transmembrane</keyword>
<dbReference type="EMBL" id="VDGE01000001">
    <property type="protein sequence ID" value="TNC78230.1"/>
    <property type="molecule type" value="Genomic_DNA"/>
</dbReference>
<protein>
    <submittedName>
        <fullName evidence="2">Uncharacterized protein</fullName>
    </submittedName>
</protein>
<evidence type="ECO:0000313" key="2">
    <source>
        <dbReference type="EMBL" id="TNC78230.1"/>
    </source>
</evidence>
<proteinExistence type="predicted"/>
<gene>
    <name evidence="2" type="ORF">FHI69_02745</name>
</gene>
<evidence type="ECO:0000256" key="1">
    <source>
        <dbReference type="SAM" id="Phobius"/>
    </source>
</evidence>
<dbReference type="AlphaFoldDB" id="A0A5C4NW69"/>
<dbReference type="Pfam" id="PF11657">
    <property type="entry name" value="Activator-TraM"/>
    <property type="match status" value="1"/>
</dbReference>
<keyword evidence="1" id="KW-0472">Membrane</keyword>
<evidence type="ECO:0000313" key="3">
    <source>
        <dbReference type="Proteomes" id="UP000305681"/>
    </source>
</evidence>
<keyword evidence="1" id="KW-1133">Transmembrane helix</keyword>
<dbReference type="GO" id="GO:0009372">
    <property type="term" value="P:quorum sensing"/>
    <property type="evidence" value="ECO:0007669"/>
    <property type="project" value="InterPro"/>
</dbReference>
<reference evidence="2 3" key="1">
    <citation type="submission" date="2019-06" db="EMBL/GenBank/DDBJ databases">
        <title>Genome sequence of Janthinobacterium lividum UCD_MED1.</title>
        <authorList>
            <person name="De Leon M.E."/>
            <person name="Jospin G."/>
        </authorList>
    </citation>
    <scope>NUCLEOTIDE SEQUENCE [LARGE SCALE GENOMIC DNA]</scope>
    <source>
        <strain evidence="2 3">UCD_MED1</strain>
    </source>
</reference>
<dbReference type="RefSeq" id="WP_139089396.1">
    <property type="nucleotide sequence ID" value="NZ_VDGE01000001.1"/>
</dbReference>
<comment type="caution">
    <text evidence="2">The sequence shown here is derived from an EMBL/GenBank/DDBJ whole genome shotgun (WGS) entry which is preliminary data.</text>
</comment>
<sequence>MSRRWSTDAREKAERIVNASLAVAREAMAAAMQEGGQQAARAARQEIDGALLQLARPVRAAHAIAVLNVAAGCLAMLAAAVASWAVLR</sequence>
<feature type="transmembrane region" description="Helical" evidence="1">
    <location>
        <begin position="63"/>
        <end position="87"/>
    </location>
</feature>
<dbReference type="InterPro" id="IPR028140">
    <property type="entry name" value="TraM"/>
</dbReference>